<gene>
    <name evidence="1" type="ORF">KJJ99_09495</name>
</gene>
<keyword evidence="2" id="KW-1185">Reference proteome</keyword>
<evidence type="ECO:0000313" key="2">
    <source>
        <dbReference type="Proteomes" id="UP000782475"/>
    </source>
</evidence>
<accession>A0ACC5VHM5</accession>
<name>A0ACC5VHM5_STUCH</name>
<evidence type="ECO:0000313" key="1">
    <source>
        <dbReference type="EMBL" id="MBX7272022.1"/>
    </source>
</evidence>
<sequence length="166" mass="17840">MTTANKKELIIGVAMLGASIAYLVMAYRVPGHDGIDAATVPTLLAILLCLLGLLGLLQTLSAFTRHAQAAESSSDTPDQPKPTVTEPLTVLKTLGLILLYVVLLGPVGFPIMTAIYLYLQFIVLTPVGHKIRHLLYVVIAVVTSGVIYLLFREAFDLLLPAGLLNF</sequence>
<reference evidence="1 2" key="1">
    <citation type="journal article" date="2021" name="Appl. Microbiol. Biotechnol.">
        <title>Biotechnological applications of marine bacteria in bioremediation of environments polluted with hydrocarbons and plastics.</title>
        <authorList>
            <person name="Muriel-Millan L.F."/>
            <person name="Millan-Lopez S."/>
            <person name="Pardo-Lopez L."/>
        </authorList>
    </citation>
    <scope>NUCLEOTIDE SEQUENCE [LARGE SCALE GENOMIC DNA]</scope>
    <source>
        <strain evidence="1 2">GOM4</strain>
    </source>
</reference>
<proteinExistence type="predicted"/>
<dbReference type="Proteomes" id="UP000782475">
    <property type="component" value="Unassembled WGS sequence"/>
</dbReference>
<organism evidence="1 2">
    <name type="scientific">Stutzerimonas chloritidismutans</name>
    <name type="common">Pseudomonas chloritidismutans</name>
    <dbReference type="NCBI Taxonomy" id="203192"/>
    <lineage>
        <taxon>Bacteria</taxon>
        <taxon>Pseudomonadati</taxon>
        <taxon>Pseudomonadota</taxon>
        <taxon>Gammaproteobacteria</taxon>
        <taxon>Pseudomonadales</taxon>
        <taxon>Pseudomonadaceae</taxon>
        <taxon>Stutzerimonas</taxon>
    </lineage>
</organism>
<dbReference type="EMBL" id="JAHHFP010000019">
    <property type="protein sequence ID" value="MBX7272022.1"/>
    <property type="molecule type" value="Genomic_DNA"/>
</dbReference>
<comment type="caution">
    <text evidence="1">The sequence shown here is derived from an EMBL/GenBank/DDBJ whole genome shotgun (WGS) entry which is preliminary data.</text>
</comment>
<protein>
    <submittedName>
        <fullName evidence="1">Tripartite tricarboxylate transporter TctB family protein</fullName>
    </submittedName>
</protein>